<dbReference type="PRINTS" id="PR01415">
    <property type="entry name" value="ANKYRIN"/>
</dbReference>
<dbReference type="SMART" id="SM00248">
    <property type="entry name" value="ANK"/>
    <property type="match status" value="15"/>
</dbReference>
<gene>
    <name evidence="5" type="ORF">Megvenef_01024</name>
</gene>
<feature type="repeat" description="ANK" evidence="3">
    <location>
        <begin position="519"/>
        <end position="551"/>
    </location>
</feature>
<feature type="coiled-coil region" evidence="4">
    <location>
        <begin position="3"/>
        <end position="30"/>
    </location>
</feature>
<dbReference type="Pfam" id="PF12796">
    <property type="entry name" value="Ank_2"/>
    <property type="match status" value="3"/>
</dbReference>
<feature type="repeat" description="ANK" evidence="3">
    <location>
        <begin position="586"/>
        <end position="610"/>
    </location>
</feature>
<feature type="repeat" description="ANK" evidence="3">
    <location>
        <begin position="722"/>
        <end position="754"/>
    </location>
</feature>
<protein>
    <submittedName>
        <fullName evidence="5">Ankyrin repeat-containing protein</fullName>
    </submittedName>
</protein>
<feature type="repeat" description="ANK" evidence="3">
    <location>
        <begin position="689"/>
        <end position="721"/>
    </location>
</feature>
<dbReference type="InterPro" id="IPR050663">
    <property type="entry name" value="Ankyrin-SOCS_Box"/>
</dbReference>
<dbReference type="EMBL" id="JARJFB010000075">
    <property type="protein sequence ID" value="MEA0971052.1"/>
    <property type="molecule type" value="Genomic_DNA"/>
</dbReference>
<dbReference type="PANTHER" id="PTHR24193">
    <property type="entry name" value="ANKYRIN REPEAT PROTEIN"/>
    <property type="match status" value="1"/>
</dbReference>
<keyword evidence="2 3" id="KW-0040">ANK repeat</keyword>
<keyword evidence="6" id="KW-1185">Reference proteome</keyword>
<dbReference type="PROSITE" id="PS50297">
    <property type="entry name" value="ANK_REP_REGION"/>
    <property type="match status" value="4"/>
</dbReference>
<dbReference type="Pfam" id="PF00023">
    <property type="entry name" value="Ank"/>
    <property type="match status" value="1"/>
</dbReference>
<dbReference type="PROSITE" id="PS50088">
    <property type="entry name" value="ANK_REPEAT"/>
    <property type="match status" value="7"/>
</dbReference>
<dbReference type="InterPro" id="IPR036770">
    <property type="entry name" value="Ankyrin_rpt-contain_sf"/>
</dbReference>
<feature type="repeat" description="ANK" evidence="3">
    <location>
        <begin position="486"/>
        <end position="518"/>
    </location>
</feature>
<keyword evidence="4" id="KW-0175">Coiled coil</keyword>
<sequence length="877" mass="96803">MKQRNLKEEYEQAQRELASNRDSLQILQGKRLTLQGQNSSLEQLQNIEDQIKSVTYQYSQILPRFNELQQRLNQEIEEEKGLINIQKDLDNKILTVSKTINQTKELFLSLDSMLAEFSELNGVSINTETMLIKVTPPKELMQNPELAKKICEEKSIKSFNEVVEKIGDINVVDSSGMTLLMYALKHGFWYGVEKLLSMDADVSILDNNGCNALMYACSMSHFKYVKIIAEKTDNVTVKSKLGNTALHHLLQGAKILYASDFGSEGSEINYVGDGRAIVGEGKDVTLNIGTVTSIETDGDKNAINSIVMGSRPKDGFNIHEQKILNIIELLTTAGANINSINDAGLSPLFLSMKAQNRYLSNKLFETYPVSLEIHKNMTDQSGMKLIVYSLGDPKLLKLMLDLGLDVNTTNANQSAPSLLQQALSNSLFDVSKILLESGANVKYLDNNGNSCWHHLVQHHSPNHSDVAKLAKLLLQYSDDINCRDSAGATPFYVACTKGDIQMMIELKNLGADINIPNKAGFHPIYAAIHNGHTAIVAELLKWGVNIDYKVGGYTPLQYYCELPNNKVEVVKFLLDSGAKTDHFGTNGMTPFHIAAFKGDLAIVRLLFEKGELNVDLKSLGNNDCTALWLASQEGKIETVKWLTQQGANLDSARMIDGRSIIHAAVYKGNFEVIKHLIEKGANVNQPNKAGFTPIYAACEKANFDIIKLLIDNGANVNICGESGDSPIGVASNFAGVEVIDLLVKSGAKLDVLYGTGCTVVHEAFYGGNLAVIKYIMAQGLPVNIKCKEGKLPLQYLLETKLVSKEIKANIVKELKLALSEHGIDAIYITKELSNEVFELLGEKKELLSDLLPQNDTITEVDTLGNHENHDSTHNDYD</sequence>
<dbReference type="SUPFAM" id="SSF48403">
    <property type="entry name" value="Ankyrin repeat"/>
    <property type="match status" value="2"/>
</dbReference>
<accession>A0ABU5ND14</accession>
<reference evidence="5 6" key="1">
    <citation type="submission" date="2023-03" db="EMBL/GenBank/DDBJ databases">
        <title>Host association and intracellularity evolved multiple times independently in the Rickettsiales.</title>
        <authorList>
            <person name="Castelli M."/>
            <person name="Nardi T."/>
            <person name="Gammuto L."/>
            <person name="Bellinzona G."/>
            <person name="Sabaneyeva E."/>
            <person name="Potekhin A."/>
            <person name="Serra V."/>
            <person name="Petroni G."/>
            <person name="Sassera D."/>
        </authorList>
    </citation>
    <scope>NUCLEOTIDE SEQUENCE [LARGE SCALE GENOMIC DNA]</scope>
    <source>
        <strain evidence="5 6">Sr 2-6</strain>
    </source>
</reference>
<dbReference type="Gene3D" id="1.25.40.20">
    <property type="entry name" value="Ankyrin repeat-containing domain"/>
    <property type="match status" value="3"/>
</dbReference>
<dbReference type="InterPro" id="IPR002110">
    <property type="entry name" value="Ankyrin_rpt"/>
</dbReference>
<dbReference type="Proteomes" id="UP001291687">
    <property type="component" value="Unassembled WGS sequence"/>
</dbReference>
<dbReference type="PANTHER" id="PTHR24193:SF125">
    <property type="entry name" value="PROTEIN FEM-1 HOMOLOG CG6966-LIKE PROTEIN"/>
    <property type="match status" value="1"/>
</dbReference>
<evidence type="ECO:0000256" key="2">
    <source>
        <dbReference type="ARBA" id="ARBA00023043"/>
    </source>
</evidence>
<keyword evidence="1" id="KW-0677">Repeat</keyword>
<evidence type="ECO:0000313" key="6">
    <source>
        <dbReference type="Proteomes" id="UP001291687"/>
    </source>
</evidence>
<proteinExistence type="predicted"/>
<feature type="repeat" description="ANK" evidence="3">
    <location>
        <begin position="622"/>
        <end position="654"/>
    </location>
</feature>
<evidence type="ECO:0000256" key="3">
    <source>
        <dbReference type="PROSITE-ProRule" id="PRU00023"/>
    </source>
</evidence>
<evidence type="ECO:0000256" key="1">
    <source>
        <dbReference type="ARBA" id="ARBA00022737"/>
    </source>
</evidence>
<evidence type="ECO:0000256" key="4">
    <source>
        <dbReference type="SAM" id="Coils"/>
    </source>
</evidence>
<feature type="repeat" description="ANK" evidence="3">
    <location>
        <begin position="656"/>
        <end position="688"/>
    </location>
</feature>
<organism evidence="5 6">
    <name type="scientific">Candidatus Megaera venefica</name>
    <dbReference type="NCBI Taxonomy" id="2055910"/>
    <lineage>
        <taxon>Bacteria</taxon>
        <taxon>Pseudomonadati</taxon>
        <taxon>Pseudomonadota</taxon>
        <taxon>Alphaproteobacteria</taxon>
        <taxon>Rickettsiales</taxon>
        <taxon>Rickettsiaceae</taxon>
        <taxon>Candidatus Megaera</taxon>
    </lineage>
</organism>
<name>A0ABU5ND14_9RICK</name>
<evidence type="ECO:0000313" key="5">
    <source>
        <dbReference type="EMBL" id="MEA0971052.1"/>
    </source>
</evidence>
<comment type="caution">
    <text evidence="5">The sequence shown here is derived from an EMBL/GenBank/DDBJ whole genome shotgun (WGS) entry which is preliminary data.</text>
</comment>